<sequence>MEAATERHFYHHDVEVESEVSVSVPDSEREACHFCQLRLFAAREKYPITIVNETDDGAVLPPNFRFIDASILGPGVTRAEKEFRMGCDCPDQESCMYSACACLDEVEDSDSDDQEGGLDEEDQESLRWAEEHMRKPSWARSRVSRDGSGSAAANEHRHATNGPVGGASRKKRFAYHSQGAKRGLLRSSYLNSRAPIYECHEACRCPQEYCPNRVVERGRKVPLQIFRTADNRGWGVRTMRELKRGQFVDCYLGEVITPEEAERRRHNSSKAQRKDVYLFGLDKFTDPDSMDPRLVGAPLEVDGEFMSGPTRFINHSCKPNLRIFARVGDHADKHIHDLALFAIRDIVKGEELTFDYVDGQGEIESNARDEKLQEEMTRCLCGSEDCRGYLW</sequence>
<evidence type="ECO:0000259" key="10">
    <source>
        <dbReference type="PROSITE" id="PS50867"/>
    </source>
</evidence>
<dbReference type="PROSITE" id="PS50280">
    <property type="entry name" value="SET"/>
    <property type="match status" value="1"/>
</dbReference>
<dbReference type="PANTHER" id="PTHR46223:SF3">
    <property type="entry name" value="HISTONE-LYSINE N-METHYLTRANSFERASE SET-23"/>
    <property type="match status" value="1"/>
</dbReference>
<keyword evidence="5" id="KW-0949">S-adenosyl-L-methionine</keyword>
<keyword evidence="13" id="KW-1185">Reference proteome</keyword>
<feature type="compositionally biased region" description="Basic and acidic residues" evidence="8">
    <location>
        <begin position="124"/>
        <end position="134"/>
    </location>
</feature>
<dbReference type="EMBL" id="JBAWTH010000058">
    <property type="protein sequence ID" value="KAL2281313.1"/>
    <property type="molecule type" value="Genomic_DNA"/>
</dbReference>
<comment type="caution">
    <text evidence="12">The sequence shown here is derived from an EMBL/GenBank/DDBJ whole genome shotgun (WGS) entry which is preliminary data.</text>
</comment>
<dbReference type="InterPro" id="IPR003616">
    <property type="entry name" value="Post-SET_dom"/>
</dbReference>
<feature type="domain" description="Post-SET" evidence="11">
    <location>
        <begin position="375"/>
        <end position="391"/>
    </location>
</feature>
<dbReference type="SMART" id="SM00317">
    <property type="entry name" value="SET"/>
    <property type="match status" value="1"/>
</dbReference>
<dbReference type="SUPFAM" id="SSF82199">
    <property type="entry name" value="SET domain"/>
    <property type="match status" value="1"/>
</dbReference>
<feature type="domain" description="Pre-SET" evidence="10">
    <location>
        <begin position="85"/>
        <end position="218"/>
    </location>
</feature>
<keyword evidence="6" id="KW-0479">Metal-binding</keyword>
<keyword evidence="3" id="KW-0489">Methyltransferase</keyword>
<dbReference type="InterPro" id="IPR007728">
    <property type="entry name" value="Pre-SET_dom"/>
</dbReference>
<dbReference type="PROSITE" id="PS50868">
    <property type="entry name" value="POST_SET"/>
    <property type="match status" value="1"/>
</dbReference>
<feature type="domain" description="SET" evidence="9">
    <location>
        <begin position="221"/>
        <end position="357"/>
    </location>
</feature>
<reference evidence="12 13" key="1">
    <citation type="submission" date="2024-03" db="EMBL/GenBank/DDBJ databases">
        <title>A high-quality draft genome sequence of Diaporthe vaccinii, a causative agent of upright dieback and viscid rot disease in cranberry plants.</title>
        <authorList>
            <person name="Sarrasin M."/>
            <person name="Lang B.F."/>
            <person name="Burger G."/>
        </authorList>
    </citation>
    <scope>NUCLEOTIDE SEQUENCE [LARGE SCALE GENOMIC DNA]</scope>
    <source>
        <strain evidence="12 13">IS7</strain>
    </source>
</reference>
<dbReference type="SMART" id="SM00468">
    <property type="entry name" value="PreSET"/>
    <property type="match status" value="1"/>
</dbReference>
<evidence type="ECO:0000259" key="9">
    <source>
        <dbReference type="PROSITE" id="PS50280"/>
    </source>
</evidence>
<evidence type="ECO:0000256" key="4">
    <source>
        <dbReference type="ARBA" id="ARBA00022679"/>
    </source>
</evidence>
<accession>A0ABR4EFU3</accession>
<evidence type="ECO:0000256" key="7">
    <source>
        <dbReference type="ARBA" id="ARBA00022833"/>
    </source>
</evidence>
<keyword evidence="7" id="KW-0862">Zinc</keyword>
<dbReference type="InterPro" id="IPR046341">
    <property type="entry name" value="SET_dom_sf"/>
</dbReference>
<dbReference type="CDD" id="cd19473">
    <property type="entry name" value="SET_SUV39H_DIM5-like"/>
    <property type="match status" value="1"/>
</dbReference>
<dbReference type="InterPro" id="IPR001214">
    <property type="entry name" value="SET_dom"/>
</dbReference>
<dbReference type="Proteomes" id="UP001600888">
    <property type="component" value="Unassembled WGS sequence"/>
</dbReference>
<evidence type="ECO:0000256" key="3">
    <source>
        <dbReference type="ARBA" id="ARBA00022603"/>
    </source>
</evidence>
<keyword evidence="4" id="KW-0808">Transferase</keyword>
<gene>
    <name evidence="12" type="ORF">FJTKL_11732</name>
</gene>
<dbReference type="PANTHER" id="PTHR46223">
    <property type="entry name" value="HISTONE-LYSINE N-METHYLTRANSFERASE SUV39H"/>
    <property type="match status" value="1"/>
</dbReference>
<evidence type="ECO:0000256" key="2">
    <source>
        <dbReference type="ARBA" id="ARBA00022454"/>
    </source>
</evidence>
<organism evidence="12 13">
    <name type="scientific">Diaporthe vaccinii</name>
    <dbReference type="NCBI Taxonomy" id="105482"/>
    <lineage>
        <taxon>Eukaryota</taxon>
        <taxon>Fungi</taxon>
        <taxon>Dikarya</taxon>
        <taxon>Ascomycota</taxon>
        <taxon>Pezizomycotina</taxon>
        <taxon>Sordariomycetes</taxon>
        <taxon>Sordariomycetidae</taxon>
        <taxon>Diaporthales</taxon>
        <taxon>Diaporthaceae</taxon>
        <taxon>Diaporthe</taxon>
        <taxon>Diaporthe eres species complex</taxon>
    </lineage>
</organism>
<name>A0ABR4EFU3_9PEZI</name>
<dbReference type="InterPro" id="IPR050973">
    <property type="entry name" value="H3K9_Histone-Lys_N-MTase"/>
</dbReference>
<evidence type="ECO:0000256" key="8">
    <source>
        <dbReference type="SAM" id="MobiDB-lite"/>
    </source>
</evidence>
<dbReference type="PROSITE" id="PS50867">
    <property type="entry name" value="PRE_SET"/>
    <property type="match status" value="1"/>
</dbReference>
<keyword evidence="2" id="KW-0158">Chromosome</keyword>
<evidence type="ECO:0000259" key="11">
    <source>
        <dbReference type="PROSITE" id="PS50868"/>
    </source>
</evidence>
<dbReference type="Pfam" id="PF00856">
    <property type="entry name" value="SET"/>
    <property type="match status" value="1"/>
</dbReference>
<evidence type="ECO:0000256" key="6">
    <source>
        <dbReference type="ARBA" id="ARBA00022723"/>
    </source>
</evidence>
<evidence type="ECO:0000313" key="13">
    <source>
        <dbReference type="Proteomes" id="UP001600888"/>
    </source>
</evidence>
<protein>
    <recommendedName>
        <fullName evidence="14">Histone-lysine N-methyltransferase</fullName>
    </recommendedName>
</protein>
<evidence type="ECO:0000313" key="12">
    <source>
        <dbReference type="EMBL" id="KAL2281313.1"/>
    </source>
</evidence>
<dbReference type="Gene3D" id="2.170.270.10">
    <property type="entry name" value="SET domain"/>
    <property type="match status" value="1"/>
</dbReference>
<feature type="region of interest" description="Disordered" evidence="8">
    <location>
        <begin position="108"/>
        <end position="169"/>
    </location>
</feature>
<evidence type="ECO:0000256" key="1">
    <source>
        <dbReference type="ARBA" id="ARBA00004286"/>
    </source>
</evidence>
<comment type="subcellular location">
    <subcellularLocation>
        <location evidence="1">Chromosome</location>
    </subcellularLocation>
</comment>
<dbReference type="Pfam" id="PF05033">
    <property type="entry name" value="Pre-SET"/>
    <property type="match status" value="1"/>
</dbReference>
<feature type="compositionally biased region" description="Acidic residues" evidence="8">
    <location>
        <begin position="108"/>
        <end position="123"/>
    </location>
</feature>
<proteinExistence type="predicted"/>
<evidence type="ECO:0000256" key="5">
    <source>
        <dbReference type="ARBA" id="ARBA00022691"/>
    </source>
</evidence>
<evidence type="ECO:0008006" key="14">
    <source>
        <dbReference type="Google" id="ProtNLM"/>
    </source>
</evidence>